<protein>
    <submittedName>
        <fullName evidence="2">Uncharacterized protein</fullName>
    </submittedName>
</protein>
<sequence>MCISDSHWIPHTAGRSTSLPPGAPPLSYSHLDVYKRQHTNLPARGPASTNLPARIPTHWIPHTAGRSTSLPPGAPPLSYTHLAVYKRQDSRRPETH</sequence>
<reference evidence="2 3" key="1">
    <citation type="submission" date="2019-04" db="EMBL/GenBank/DDBJ databases">
        <title>An improved genome assembly and genetic linkage map for asparagus bean, Vigna unguiculata ssp. sesquipedialis.</title>
        <authorList>
            <person name="Xia Q."/>
            <person name="Zhang R."/>
            <person name="Dong Y."/>
        </authorList>
    </citation>
    <scope>NUCLEOTIDE SEQUENCE [LARGE SCALE GENOMIC DNA]</scope>
    <source>
        <tissue evidence="2">Leaf</tissue>
    </source>
</reference>
<gene>
    <name evidence="2" type="ORF">DEO72_LG5g2383</name>
</gene>
<proteinExistence type="predicted"/>
<dbReference type="AlphaFoldDB" id="A0A4D6M0C3"/>
<feature type="compositionally biased region" description="Basic and acidic residues" evidence="1">
    <location>
        <begin position="86"/>
        <end position="96"/>
    </location>
</feature>
<evidence type="ECO:0000313" key="3">
    <source>
        <dbReference type="Proteomes" id="UP000501690"/>
    </source>
</evidence>
<evidence type="ECO:0000256" key="1">
    <source>
        <dbReference type="SAM" id="MobiDB-lite"/>
    </source>
</evidence>
<dbReference type="EMBL" id="CP039349">
    <property type="protein sequence ID" value="QCD94300.1"/>
    <property type="molecule type" value="Genomic_DNA"/>
</dbReference>
<evidence type="ECO:0000313" key="2">
    <source>
        <dbReference type="EMBL" id="QCD94300.1"/>
    </source>
</evidence>
<keyword evidence="3" id="KW-1185">Reference proteome</keyword>
<accession>A0A4D6M0C3</accession>
<dbReference type="Proteomes" id="UP000501690">
    <property type="component" value="Linkage Group LG5"/>
</dbReference>
<organism evidence="2 3">
    <name type="scientific">Vigna unguiculata</name>
    <name type="common">Cowpea</name>
    <dbReference type="NCBI Taxonomy" id="3917"/>
    <lineage>
        <taxon>Eukaryota</taxon>
        <taxon>Viridiplantae</taxon>
        <taxon>Streptophyta</taxon>
        <taxon>Embryophyta</taxon>
        <taxon>Tracheophyta</taxon>
        <taxon>Spermatophyta</taxon>
        <taxon>Magnoliopsida</taxon>
        <taxon>eudicotyledons</taxon>
        <taxon>Gunneridae</taxon>
        <taxon>Pentapetalae</taxon>
        <taxon>rosids</taxon>
        <taxon>fabids</taxon>
        <taxon>Fabales</taxon>
        <taxon>Fabaceae</taxon>
        <taxon>Papilionoideae</taxon>
        <taxon>50 kb inversion clade</taxon>
        <taxon>NPAAA clade</taxon>
        <taxon>indigoferoid/millettioid clade</taxon>
        <taxon>Phaseoleae</taxon>
        <taxon>Vigna</taxon>
    </lineage>
</organism>
<name>A0A4D6M0C3_VIGUN</name>
<feature type="region of interest" description="Disordered" evidence="1">
    <location>
        <begin position="40"/>
        <end position="96"/>
    </location>
</feature>
<feature type="region of interest" description="Disordered" evidence="1">
    <location>
        <begin position="1"/>
        <end position="24"/>
    </location>
</feature>